<accession>A0AAE4VJC9</accession>
<dbReference type="Pfam" id="PF04447">
    <property type="entry name" value="dATP-dGTP_PPHyd"/>
    <property type="match status" value="1"/>
</dbReference>
<dbReference type="RefSeq" id="WP_317722630.1">
    <property type="nucleotide sequence ID" value="NZ_JAWLVK010000038.1"/>
</dbReference>
<dbReference type="EMBL" id="JAWLVV010000039">
    <property type="protein sequence ID" value="MDV7294395.1"/>
    <property type="molecule type" value="Genomic_DNA"/>
</dbReference>
<comment type="caution">
    <text evidence="3">The sequence shown here is derived from an EMBL/GenBank/DDBJ whole genome shotgun (WGS) entry which is preliminary data.</text>
</comment>
<name>A0AAE4VJC9_MYCFO</name>
<organism evidence="3 4">
    <name type="scientific">Mycolicibacterium fortuitum</name>
    <name type="common">Mycobacterium fortuitum</name>
    <dbReference type="NCBI Taxonomy" id="1766"/>
    <lineage>
        <taxon>Bacteria</taxon>
        <taxon>Bacillati</taxon>
        <taxon>Actinomycetota</taxon>
        <taxon>Actinomycetes</taxon>
        <taxon>Mycobacteriales</taxon>
        <taxon>Mycobacteriaceae</taxon>
        <taxon>Mycolicibacterium</taxon>
    </lineage>
</organism>
<sequence length="192" mass="21881">MTTLHFEHQLVSVLGDIRDVFNHIRDDDNERWKLTDEDVEHRAADLFYVASGDHHSWEQLDADRREQYRRMARASYGLPVDVRIAPNVIDAKHIERQAEFSARTFGPGTRTAGVLDHIAKELEEIRKAPTDLSEWADVIILALDGAWRTGAAPQAIIDAIVAKQEKNEARDWPDWRGQDPDKAIEHNRGGDA</sequence>
<gene>
    <name evidence="3" type="ORF">R4485_29995</name>
</gene>
<dbReference type="InterPro" id="IPR007538">
    <property type="entry name" value="dATP/dGTP_dipphydrolase_MazZ"/>
</dbReference>
<proteinExistence type="predicted"/>
<reference evidence="3" key="1">
    <citation type="submission" date="2023-10" db="EMBL/GenBank/DDBJ databases">
        <title>Mycolicibacterium fortuitum clinical isolates causing pulmonary infections in humans.</title>
        <authorList>
            <person name="Mejia-Ponce P.M."/>
            <person name="Zenteno-Cuevas R."/>
            <person name="Licona-Cassani C."/>
        </authorList>
    </citation>
    <scope>NUCLEOTIDE SEQUENCE</scope>
    <source>
        <strain evidence="3">M8</strain>
    </source>
</reference>
<dbReference type="AlphaFoldDB" id="A0AAE4VJC9"/>
<evidence type="ECO:0000313" key="4">
    <source>
        <dbReference type="Proteomes" id="UP001186041"/>
    </source>
</evidence>
<evidence type="ECO:0000256" key="1">
    <source>
        <dbReference type="SAM" id="MobiDB-lite"/>
    </source>
</evidence>
<feature type="region of interest" description="Disordered" evidence="1">
    <location>
        <begin position="167"/>
        <end position="192"/>
    </location>
</feature>
<evidence type="ECO:0000313" key="3">
    <source>
        <dbReference type="EMBL" id="MDV7294395.1"/>
    </source>
</evidence>
<protein>
    <submittedName>
        <fullName evidence="3">dATP/dGTP pyrophosphohydrolase domain-containing protein</fullName>
    </submittedName>
</protein>
<dbReference type="Proteomes" id="UP001186041">
    <property type="component" value="Unassembled WGS sequence"/>
</dbReference>
<evidence type="ECO:0000259" key="2">
    <source>
        <dbReference type="Pfam" id="PF04447"/>
    </source>
</evidence>
<feature type="domain" description="dATP/dGTP diphosphohydrolase MazZ" evidence="2">
    <location>
        <begin position="94"/>
        <end position="187"/>
    </location>
</feature>